<dbReference type="Gene3D" id="3.10.410.10">
    <property type="entry name" value="Formyltetrahydrofolate synthetase, domain 3"/>
    <property type="match status" value="1"/>
</dbReference>
<evidence type="ECO:0000313" key="8">
    <source>
        <dbReference type="Proteomes" id="UP001157974"/>
    </source>
</evidence>
<keyword evidence="5" id="KW-0547">Nucleotide-binding</keyword>
<keyword evidence="8" id="KW-1185">Reference proteome</keyword>
<dbReference type="GO" id="GO:0005524">
    <property type="term" value="F:ATP binding"/>
    <property type="evidence" value="ECO:0007669"/>
    <property type="project" value="UniProtKB-KW"/>
</dbReference>
<dbReference type="InterPro" id="IPR000559">
    <property type="entry name" value="Formate_THF_ligase"/>
</dbReference>
<name>A0AAV8UYK5_9RHOD</name>
<dbReference type="EC" id="6.3.4.3" evidence="2"/>
<evidence type="ECO:0000256" key="3">
    <source>
        <dbReference type="ARBA" id="ARBA00022563"/>
    </source>
</evidence>
<keyword evidence="4" id="KW-0436">Ligase</keyword>
<evidence type="ECO:0000256" key="4">
    <source>
        <dbReference type="ARBA" id="ARBA00022598"/>
    </source>
</evidence>
<dbReference type="EMBL" id="JAMWBK010000004">
    <property type="protein sequence ID" value="KAJ8906102.1"/>
    <property type="molecule type" value="Genomic_DNA"/>
</dbReference>
<dbReference type="HAMAP" id="MF_01543">
    <property type="entry name" value="FTHFS"/>
    <property type="match status" value="1"/>
</dbReference>
<dbReference type="FunFam" id="3.40.50.300:FF:000245">
    <property type="entry name" value="C-1-tetrahydrofolate synthase, cytoplasmic"/>
    <property type="match status" value="1"/>
</dbReference>
<comment type="pathway">
    <text evidence="1">One-carbon metabolism; tetrahydrofolate interconversion.</text>
</comment>
<evidence type="ECO:0000256" key="2">
    <source>
        <dbReference type="ARBA" id="ARBA00012295"/>
    </source>
</evidence>
<dbReference type="GO" id="GO:0006730">
    <property type="term" value="P:one-carbon metabolic process"/>
    <property type="evidence" value="ECO:0007669"/>
    <property type="project" value="UniProtKB-KW"/>
</dbReference>
<keyword evidence="3" id="KW-0554">One-carbon metabolism</keyword>
<keyword evidence="6" id="KW-0067">ATP-binding</keyword>
<dbReference type="Gene3D" id="3.40.50.300">
    <property type="entry name" value="P-loop containing nucleotide triphosphate hydrolases"/>
    <property type="match status" value="2"/>
</dbReference>
<evidence type="ECO:0000256" key="5">
    <source>
        <dbReference type="ARBA" id="ARBA00022741"/>
    </source>
</evidence>
<gene>
    <name evidence="7" type="ORF">NDN08_002601</name>
</gene>
<dbReference type="FunFam" id="3.10.410.10:FF:000001">
    <property type="entry name" value="Putative formate--tetrahydrofolate ligase"/>
    <property type="match status" value="1"/>
</dbReference>
<evidence type="ECO:0000256" key="6">
    <source>
        <dbReference type="ARBA" id="ARBA00022840"/>
    </source>
</evidence>
<reference evidence="7 8" key="1">
    <citation type="journal article" date="2023" name="Nat. Commun.">
        <title>Origin of minicircular mitochondrial genomes in red algae.</title>
        <authorList>
            <person name="Lee Y."/>
            <person name="Cho C.H."/>
            <person name="Lee Y.M."/>
            <person name="Park S.I."/>
            <person name="Yang J.H."/>
            <person name="West J.A."/>
            <person name="Bhattacharya D."/>
            <person name="Yoon H.S."/>
        </authorList>
    </citation>
    <scope>NUCLEOTIDE SEQUENCE [LARGE SCALE GENOMIC DNA]</scope>
    <source>
        <strain evidence="7 8">CCMP1338</strain>
        <tissue evidence="7">Whole cell</tissue>
    </source>
</reference>
<dbReference type="FunFam" id="3.40.50.300:FF:001522">
    <property type="entry name" value="Probable MIS1-C1-tetrahydrofolate synthase, mitochondrial"/>
    <property type="match status" value="1"/>
</dbReference>
<dbReference type="Proteomes" id="UP001157974">
    <property type="component" value="Unassembled WGS sequence"/>
</dbReference>
<organism evidence="7 8">
    <name type="scientific">Rhodosorus marinus</name>
    <dbReference type="NCBI Taxonomy" id="101924"/>
    <lineage>
        <taxon>Eukaryota</taxon>
        <taxon>Rhodophyta</taxon>
        <taxon>Stylonematophyceae</taxon>
        <taxon>Stylonematales</taxon>
        <taxon>Stylonemataceae</taxon>
        <taxon>Rhodosorus</taxon>
    </lineage>
</organism>
<dbReference type="PROSITE" id="PS00721">
    <property type="entry name" value="FTHFS_1"/>
    <property type="match status" value="1"/>
</dbReference>
<dbReference type="PROSITE" id="PS00722">
    <property type="entry name" value="FTHFS_2"/>
    <property type="match status" value="1"/>
</dbReference>
<dbReference type="Gene3D" id="1.10.8.770">
    <property type="match status" value="1"/>
</dbReference>
<accession>A0AAV8UYK5</accession>
<dbReference type="CDD" id="cd00477">
    <property type="entry name" value="FTHFS"/>
    <property type="match status" value="1"/>
</dbReference>
<proteinExistence type="inferred from homology"/>
<comment type="caution">
    <text evidence="7">The sequence shown here is derived from an EMBL/GenBank/DDBJ whole genome shotgun (WGS) entry which is preliminary data.</text>
</comment>
<dbReference type="AlphaFoldDB" id="A0AAV8UYK5"/>
<evidence type="ECO:0000256" key="1">
    <source>
        <dbReference type="ARBA" id="ARBA00004777"/>
    </source>
</evidence>
<dbReference type="GO" id="GO:0004329">
    <property type="term" value="F:formate-tetrahydrofolate ligase activity"/>
    <property type="evidence" value="ECO:0007669"/>
    <property type="project" value="UniProtKB-EC"/>
</dbReference>
<protein>
    <recommendedName>
        <fullName evidence="2">formate--tetrahydrofolate ligase</fullName>
        <ecNumber evidence="2">6.3.4.3</ecNumber>
    </recommendedName>
</protein>
<sequence>MGYSTYKKLTALDPVPADIEIAQAADVIDVRTIASAIGLSEDVLELYGKYKAKVNLSVLDELADREDGKLIVIGGISPTPLGEGKSTTTVGVSQAMGAHLGKNVFTCVRQPSQGPTFGIKGGAAGGGFSQVIPMEEFNLHLTGDIHAISAAHNLLCAALETRMFHESTQSDQALFRRLCPPAADGSRRFAPVMFRRLKKLGIDKTDPNELTEAEISAFVRLDIDPSSIKLQRVLDVNDRFLRKITVGLNPTEKGRMRDTGFDITVASEIMAILALTTGIKDMRERLGAIIVGFSSRGDPVTADDLGVGGALTVMMKDAIMPNLMQTLEGTPVFVHAGPFANIAHGNSSVVADQIGMKIVGPEGYVFTEAGFGADIGLEKFCNIKCRSSGMKPSAAILVATVRALKSHGGGPAVSAGTPLPVEYSKEDVEMVENGFANLERHIKNTIGFGVPVVVCINRFKNDTDREIETVVRLSKAAGAFDAVPSEHFAKGGAGAKALAEAVVRACEAKADFKLLYPDEMSLEDKIRKLSCDFYGGGDVELSDEAKAKIEEYNKLGYGKLPVCMAKTQYSFSADPKLKGAPKDFVIPVRDIRLSAGAGFVYPLVGEMPTIPGLPTRPCYYEIDLDPETGRVVGLS</sequence>
<dbReference type="SUPFAM" id="SSF52540">
    <property type="entry name" value="P-loop containing nucleoside triphosphate hydrolases"/>
    <property type="match status" value="1"/>
</dbReference>
<evidence type="ECO:0000313" key="7">
    <source>
        <dbReference type="EMBL" id="KAJ8906102.1"/>
    </source>
</evidence>
<dbReference type="InterPro" id="IPR020628">
    <property type="entry name" value="Formate_THF_ligase_CS"/>
</dbReference>
<dbReference type="Pfam" id="PF01268">
    <property type="entry name" value="FTHFS"/>
    <property type="match status" value="1"/>
</dbReference>
<dbReference type="InterPro" id="IPR027417">
    <property type="entry name" value="P-loop_NTPase"/>
</dbReference>